<name>A0ABQ9I1M2_9NEOP</name>
<keyword evidence="2" id="KW-1185">Reference proteome</keyword>
<protein>
    <submittedName>
        <fullName evidence="1">Uncharacterized protein</fullName>
    </submittedName>
</protein>
<evidence type="ECO:0000313" key="2">
    <source>
        <dbReference type="Proteomes" id="UP001159363"/>
    </source>
</evidence>
<evidence type="ECO:0000313" key="1">
    <source>
        <dbReference type="EMBL" id="KAJ8890199.1"/>
    </source>
</evidence>
<dbReference type="EMBL" id="JARBHB010000003">
    <property type="protein sequence ID" value="KAJ8890199.1"/>
    <property type="molecule type" value="Genomic_DNA"/>
</dbReference>
<gene>
    <name evidence="1" type="ORF">PR048_009707</name>
</gene>
<proteinExistence type="predicted"/>
<sequence length="164" mass="19175">MHNNSEKIKSLMPPSPLILDGNLCENFRKFKQNLEIFMLVTGFVSKESHVKVVMLLNVICDDDVELYNTFELTQGNRKDYTKVLQAFSDYRDPVKNIVVERLKFHSTDLKTLIKSCEFKDQTDNIIFIIIRDKSFREHLLREPNLTLPKAIEQCWVAKLGRQQA</sequence>
<dbReference type="Proteomes" id="UP001159363">
    <property type="component" value="Chromosome 3"/>
</dbReference>
<comment type="caution">
    <text evidence="1">The sequence shown here is derived from an EMBL/GenBank/DDBJ whole genome shotgun (WGS) entry which is preliminary data.</text>
</comment>
<organism evidence="1 2">
    <name type="scientific">Dryococelus australis</name>
    <dbReference type="NCBI Taxonomy" id="614101"/>
    <lineage>
        <taxon>Eukaryota</taxon>
        <taxon>Metazoa</taxon>
        <taxon>Ecdysozoa</taxon>
        <taxon>Arthropoda</taxon>
        <taxon>Hexapoda</taxon>
        <taxon>Insecta</taxon>
        <taxon>Pterygota</taxon>
        <taxon>Neoptera</taxon>
        <taxon>Polyneoptera</taxon>
        <taxon>Phasmatodea</taxon>
        <taxon>Verophasmatodea</taxon>
        <taxon>Anareolatae</taxon>
        <taxon>Phasmatidae</taxon>
        <taxon>Eurycanthinae</taxon>
        <taxon>Dryococelus</taxon>
    </lineage>
</organism>
<accession>A0ABQ9I1M2</accession>
<reference evidence="1 2" key="1">
    <citation type="submission" date="2023-02" db="EMBL/GenBank/DDBJ databases">
        <title>LHISI_Scaffold_Assembly.</title>
        <authorList>
            <person name="Stuart O.P."/>
            <person name="Cleave R."/>
            <person name="Magrath M.J.L."/>
            <person name="Mikheyev A.S."/>
        </authorList>
    </citation>
    <scope>NUCLEOTIDE SEQUENCE [LARGE SCALE GENOMIC DNA]</scope>
    <source>
        <strain evidence="1">Daus_M_001</strain>
        <tissue evidence="1">Leg muscle</tissue>
    </source>
</reference>